<dbReference type="AlphaFoldDB" id="A0A4Q0SXG4"/>
<dbReference type="EMBL" id="RDSM01000003">
    <property type="protein sequence ID" value="RXH54680.1"/>
    <property type="molecule type" value="Genomic_DNA"/>
</dbReference>
<keyword evidence="2" id="KW-1185">Reference proteome</keyword>
<sequence length="53" mass="5791">MPDSRFCFVNLLSDCIALCASFFTLERVIAATLRASHNCTAHRSLLKSLSTTG</sequence>
<evidence type="ECO:0000313" key="1">
    <source>
        <dbReference type="EMBL" id="RXH54680.1"/>
    </source>
</evidence>
<evidence type="ECO:0000313" key="2">
    <source>
        <dbReference type="Proteomes" id="UP000289437"/>
    </source>
</evidence>
<proteinExistence type="predicted"/>
<reference evidence="1 2" key="1">
    <citation type="submission" date="2018-11" db="EMBL/GenBank/DDBJ databases">
        <authorList>
            <person name="Mardanov A.V."/>
            <person name="Ravin N.V."/>
            <person name="Dedysh S.N."/>
        </authorList>
    </citation>
    <scope>NUCLEOTIDE SEQUENCE [LARGE SCALE GENOMIC DNA]</scope>
    <source>
        <strain evidence="1 2">AF10</strain>
    </source>
</reference>
<name>A0A4Q0SXG4_9BACT</name>
<gene>
    <name evidence="1" type="ORF">GRAN_3784</name>
</gene>
<accession>A0A4Q0SXG4</accession>
<comment type="caution">
    <text evidence="1">The sequence shown here is derived from an EMBL/GenBank/DDBJ whole genome shotgun (WGS) entry which is preliminary data.</text>
</comment>
<dbReference type="Proteomes" id="UP000289437">
    <property type="component" value="Unassembled WGS sequence"/>
</dbReference>
<protein>
    <submittedName>
        <fullName evidence="1">Uncharacterized protein</fullName>
    </submittedName>
</protein>
<reference evidence="2" key="2">
    <citation type="submission" date="2019-02" db="EMBL/GenBank/DDBJ databases">
        <title>Granulicella sibirica sp. nov., a psychrotolerant acidobacterium isolated from an organic soil layer in forested tundra, West Siberia.</title>
        <authorList>
            <person name="Oshkin I.Y."/>
            <person name="Kulichevskaya I.S."/>
            <person name="Rijpstra W.I.C."/>
            <person name="Sinninghe Damste J.S."/>
            <person name="Rakitin A.L."/>
            <person name="Ravin N.V."/>
            <person name="Dedysh S.N."/>
        </authorList>
    </citation>
    <scope>NUCLEOTIDE SEQUENCE [LARGE SCALE GENOMIC DNA]</scope>
    <source>
        <strain evidence="2">AF10</strain>
    </source>
</reference>
<organism evidence="1 2">
    <name type="scientific">Granulicella sibirica</name>
    <dbReference type="NCBI Taxonomy" id="2479048"/>
    <lineage>
        <taxon>Bacteria</taxon>
        <taxon>Pseudomonadati</taxon>
        <taxon>Acidobacteriota</taxon>
        <taxon>Terriglobia</taxon>
        <taxon>Terriglobales</taxon>
        <taxon>Acidobacteriaceae</taxon>
        <taxon>Granulicella</taxon>
    </lineage>
</organism>